<evidence type="ECO:0000313" key="4">
    <source>
        <dbReference type="Proteomes" id="UP000313988"/>
    </source>
</evidence>
<dbReference type="GO" id="GO:0016787">
    <property type="term" value="F:hydrolase activity"/>
    <property type="evidence" value="ECO:0007669"/>
    <property type="project" value="InterPro"/>
</dbReference>
<evidence type="ECO:0000313" key="3">
    <source>
        <dbReference type="EMBL" id="TNM72536.1"/>
    </source>
</evidence>
<gene>
    <name evidence="3" type="ORF">FHR04_01490</name>
</gene>
<dbReference type="InterPro" id="IPR010496">
    <property type="entry name" value="AL/BT2_dom"/>
</dbReference>
<comment type="caution">
    <text evidence="3">The sequence shown here is derived from an EMBL/GenBank/DDBJ whole genome shotgun (WGS) entry which is preliminary data.</text>
</comment>
<dbReference type="EMBL" id="VDMO01000002">
    <property type="protein sequence ID" value="TNM72536.1"/>
    <property type="molecule type" value="Genomic_DNA"/>
</dbReference>
<organism evidence="3 4">
    <name type="scientific">Deinococcus radiopugnans ATCC 19172</name>
    <dbReference type="NCBI Taxonomy" id="585398"/>
    <lineage>
        <taxon>Bacteria</taxon>
        <taxon>Thermotogati</taxon>
        <taxon>Deinococcota</taxon>
        <taxon>Deinococci</taxon>
        <taxon>Deinococcales</taxon>
        <taxon>Deinococcaceae</taxon>
        <taxon>Deinococcus</taxon>
    </lineage>
</organism>
<name>A0A5C4YAE3_9DEIO</name>
<feature type="region of interest" description="Disordered" evidence="1">
    <location>
        <begin position="1"/>
        <end position="49"/>
    </location>
</feature>
<dbReference type="OrthoDB" id="53343at2"/>
<feature type="domain" description="3-keto-alpha-glucoside-1,2-lyase/3-keto-2-hydroxy-glucal hydratase" evidence="2">
    <location>
        <begin position="354"/>
        <end position="536"/>
    </location>
</feature>
<reference evidence="3 4" key="1">
    <citation type="submission" date="2019-06" db="EMBL/GenBank/DDBJ databases">
        <title>Genome sequence of Deinococcus radiopugnans ATCC 19172.</title>
        <authorList>
            <person name="Maclea K.S."/>
            <person name="Maynard C.R."/>
        </authorList>
    </citation>
    <scope>NUCLEOTIDE SEQUENCE [LARGE SCALE GENOMIC DNA]</scope>
    <source>
        <strain evidence="3 4">ATCC 19172</strain>
    </source>
</reference>
<sequence>MMGLLRGTPKPGEPRPELTFPPFTRPSDPPAARRPMPHVPSFPPSRRAVPVRPALPWPGVRRVALGLLLGSLLTACADGSGTPSPTPPGEEDGLPPVLQPQTAWTPLFNGQDLGGWSPWLKSRGAGNDPEGVFKVQDGQLRVLDVAPTPGDREFGYLLTDKRYADYRLRLQYRWDSRTFAPRENEPRDSGVLYHVTGPNKIWPDSLEFQILEGGTGDMWLLDGTNFTAKVRDTAARELKYDPLGQTVTTSESRGNYRRLIRPDGVQERPDWNTLELVVSGDQATQIVNGQLAAQATGLRAPDGSPLSAGRIALQAEGAAITYRDIELRPLAYLRPPSGARVLLGEASTAQSLGADWQDRRGGDVRWDVQGGVATVRPSGDPQDTNDLRTRENFGDFRLHLEFRVPPSRAGLGEQDRGNSGVYLQGRYEVQILDSFGAALSGQDDLGAIYGQHDASSNEALPSGTWQSYDIDFRAARWSGGQKTENARATVYLNGQKVQDDVALSGATLLGDAEAEAPGPIVLQDHGSAVSFRNVWVLPTGEAAP</sequence>
<dbReference type="Gene3D" id="2.60.120.560">
    <property type="entry name" value="Exo-inulinase, domain 1"/>
    <property type="match status" value="2"/>
</dbReference>
<protein>
    <submittedName>
        <fullName evidence="3">DUF1080 domain-containing protein</fullName>
    </submittedName>
</protein>
<dbReference type="Proteomes" id="UP000313988">
    <property type="component" value="Unassembled WGS sequence"/>
</dbReference>
<evidence type="ECO:0000256" key="1">
    <source>
        <dbReference type="SAM" id="MobiDB-lite"/>
    </source>
</evidence>
<accession>A0A5C4YAE3</accession>
<dbReference type="Pfam" id="PF06439">
    <property type="entry name" value="3keto-disac_hyd"/>
    <property type="match status" value="2"/>
</dbReference>
<dbReference type="AlphaFoldDB" id="A0A5C4YAE3"/>
<feature type="domain" description="3-keto-alpha-glucoside-1,2-lyase/3-keto-2-hydroxy-glucal hydratase" evidence="2">
    <location>
        <begin position="104"/>
        <end position="328"/>
    </location>
</feature>
<proteinExistence type="predicted"/>
<evidence type="ECO:0000259" key="2">
    <source>
        <dbReference type="Pfam" id="PF06439"/>
    </source>
</evidence>